<protein>
    <submittedName>
        <fullName evidence="3">Uncharacterized protein</fullName>
    </submittedName>
</protein>
<evidence type="ECO:0000256" key="2">
    <source>
        <dbReference type="SAM" id="MobiDB-lite"/>
    </source>
</evidence>
<dbReference type="KEGG" id="tva:4773128"/>
<feature type="region of interest" description="Disordered" evidence="2">
    <location>
        <begin position="517"/>
        <end position="539"/>
    </location>
</feature>
<feature type="region of interest" description="Disordered" evidence="2">
    <location>
        <begin position="401"/>
        <end position="426"/>
    </location>
</feature>
<dbReference type="EMBL" id="DS113260">
    <property type="protein sequence ID" value="EAY15127.1"/>
    <property type="molecule type" value="Genomic_DNA"/>
</dbReference>
<dbReference type="RefSeq" id="XP_001327350.1">
    <property type="nucleotide sequence ID" value="XM_001327315.1"/>
</dbReference>
<reference evidence="3" key="2">
    <citation type="journal article" date="2007" name="Science">
        <title>Draft genome sequence of the sexually transmitted pathogen Trichomonas vaginalis.</title>
        <authorList>
            <person name="Carlton J.M."/>
            <person name="Hirt R.P."/>
            <person name="Silva J.C."/>
            <person name="Delcher A.L."/>
            <person name="Schatz M."/>
            <person name="Zhao Q."/>
            <person name="Wortman J.R."/>
            <person name="Bidwell S.L."/>
            <person name="Alsmark U.C.M."/>
            <person name="Besteiro S."/>
            <person name="Sicheritz-Ponten T."/>
            <person name="Noel C.J."/>
            <person name="Dacks J.B."/>
            <person name="Foster P.G."/>
            <person name="Simillion C."/>
            <person name="Van de Peer Y."/>
            <person name="Miranda-Saavedra D."/>
            <person name="Barton G.J."/>
            <person name="Westrop G.D."/>
            <person name="Mueller S."/>
            <person name="Dessi D."/>
            <person name="Fiori P.L."/>
            <person name="Ren Q."/>
            <person name="Paulsen I."/>
            <person name="Zhang H."/>
            <person name="Bastida-Corcuera F.D."/>
            <person name="Simoes-Barbosa A."/>
            <person name="Brown M.T."/>
            <person name="Hayes R.D."/>
            <person name="Mukherjee M."/>
            <person name="Okumura C.Y."/>
            <person name="Schneider R."/>
            <person name="Smith A.J."/>
            <person name="Vanacova S."/>
            <person name="Villalvazo M."/>
            <person name="Haas B.J."/>
            <person name="Pertea M."/>
            <person name="Feldblyum T.V."/>
            <person name="Utterback T.R."/>
            <person name="Shu C.L."/>
            <person name="Osoegawa K."/>
            <person name="de Jong P.J."/>
            <person name="Hrdy I."/>
            <person name="Horvathova L."/>
            <person name="Zubacova Z."/>
            <person name="Dolezal P."/>
            <person name="Malik S.B."/>
            <person name="Logsdon J.M. Jr."/>
            <person name="Henze K."/>
            <person name="Gupta A."/>
            <person name="Wang C.C."/>
            <person name="Dunne R.L."/>
            <person name="Upcroft J.A."/>
            <person name="Upcroft P."/>
            <person name="White O."/>
            <person name="Salzberg S.L."/>
            <person name="Tang P."/>
            <person name="Chiu C.-H."/>
            <person name="Lee Y.-S."/>
            <person name="Embley T.M."/>
            <person name="Coombs G.H."/>
            <person name="Mottram J.C."/>
            <person name="Tachezy J."/>
            <person name="Fraser-Liggett C.M."/>
            <person name="Johnson P.J."/>
        </authorList>
    </citation>
    <scope>NUCLEOTIDE SEQUENCE [LARGE SCALE GENOMIC DNA]</scope>
    <source>
        <strain evidence="3">G3</strain>
    </source>
</reference>
<proteinExistence type="predicted"/>
<dbReference type="AlphaFoldDB" id="A2DWU5"/>
<dbReference type="Proteomes" id="UP000001542">
    <property type="component" value="Unassembled WGS sequence"/>
</dbReference>
<feature type="compositionally biased region" description="Low complexity" evidence="2">
    <location>
        <begin position="415"/>
        <end position="425"/>
    </location>
</feature>
<dbReference type="VEuPathDB" id="TrichDB:TVAGG3_0839430"/>
<evidence type="ECO:0000313" key="4">
    <source>
        <dbReference type="Proteomes" id="UP000001542"/>
    </source>
</evidence>
<gene>
    <name evidence="3" type="ORF">TVAG_392440</name>
</gene>
<dbReference type="SMR" id="A2DWU5"/>
<dbReference type="InParanoid" id="A2DWU5"/>
<sequence length="648" mass="75018">MTEEVKEEIIKTTTKKRKSSVSSKGSDRKEENSFTLSEDFRLIDKIQKETNIERLKNLFIQAIHSYEAQLVGLQESNESQIEVLQMQLSDSNASVNALNLQIKKLKEMQESELEKAHENEKLLQDALKEARSQTSTMFEKSQLSSVQEFDSEATKSMQEKIESLNTENVILKNQVNTLQMRNKALLVAVGTFKQQLENIKASKDDLIQVISKFYSTTKKSIRASKEISYHTLELLRDSKIRSQELYNGLYHCKEMIQSLRAEIPPRPEFNLRAYKMSTERIIANYIAENQSQFLDQIKTTQKKYKSNLKMKITEQKNSLSSLKALCLSTSSAFRLFVQGFQRNFQILRETTMHSINTVDLRVEFNKQRENKKTKQVQRDLKQAQTQIALLTKQIEINREKRRNEKLKQKENNFYSRSSSRMSVSSQPAQTSATLVSVGTLAHILTPHLDTMRERTKRASKEAEISVLTADIRRKEERINTLESQISGLRRIIKHTEENADEESGKTKQQIFELEEQLRNEKSQTQKKSASIQKLQKSLDDSQKQAKMVEPLTTTISRIFKSCSEKLEPLLSEQAISPELTELDELSKQFFNVPIHKICAPQFSRAYLKKQEHRFNTALQNRDVEEMVVIMDGMFEEFAKNKSQNSNLL</sequence>
<name>A2DWU5_TRIV3</name>
<reference evidence="3" key="1">
    <citation type="submission" date="2006-10" db="EMBL/GenBank/DDBJ databases">
        <authorList>
            <person name="Amadeo P."/>
            <person name="Zhao Q."/>
            <person name="Wortman J."/>
            <person name="Fraser-Liggett C."/>
            <person name="Carlton J."/>
        </authorList>
    </citation>
    <scope>NUCLEOTIDE SEQUENCE</scope>
    <source>
        <strain evidence="3">G3</strain>
    </source>
</reference>
<accession>A2DWU5</accession>
<keyword evidence="4" id="KW-1185">Reference proteome</keyword>
<dbReference type="VEuPathDB" id="TrichDB:TVAG_392440"/>
<feature type="coiled-coil region" evidence="1">
    <location>
        <begin position="88"/>
        <end position="181"/>
    </location>
</feature>
<feature type="compositionally biased region" description="Basic and acidic residues" evidence="2">
    <location>
        <begin position="401"/>
        <end position="410"/>
    </location>
</feature>
<evidence type="ECO:0000256" key="1">
    <source>
        <dbReference type="SAM" id="Coils"/>
    </source>
</evidence>
<feature type="coiled-coil region" evidence="1">
    <location>
        <begin position="457"/>
        <end position="498"/>
    </location>
</feature>
<evidence type="ECO:0000313" key="3">
    <source>
        <dbReference type="EMBL" id="EAY15127.1"/>
    </source>
</evidence>
<keyword evidence="1" id="KW-0175">Coiled coil</keyword>
<feature type="compositionally biased region" description="Polar residues" evidence="2">
    <location>
        <begin position="525"/>
        <end position="535"/>
    </location>
</feature>
<feature type="region of interest" description="Disordered" evidence="2">
    <location>
        <begin position="1"/>
        <end position="30"/>
    </location>
</feature>
<dbReference type="OrthoDB" id="10605308at2759"/>
<organism evidence="3 4">
    <name type="scientific">Trichomonas vaginalis (strain ATCC PRA-98 / G3)</name>
    <dbReference type="NCBI Taxonomy" id="412133"/>
    <lineage>
        <taxon>Eukaryota</taxon>
        <taxon>Metamonada</taxon>
        <taxon>Parabasalia</taxon>
        <taxon>Trichomonadida</taxon>
        <taxon>Trichomonadidae</taxon>
        <taxon>Trichomonas</taxon>
    </lineage>
</organism>